<feature type="domain" description="N-acetyltransferase" evidence="3">
    <location>
        <begin position="1"/>
        <end position="142"/>
    </location>
</feature>
<dbReference type="GO" id="GO:0016747">
    <property type="term" value="F:acyltransferase activity, transferring groups other than amino-acyl groups"/>
    <property type="evidence" value="ECO:0007669"/>
    <property type="project" value="InterPro"/>
</dbReference>
<dbReference type="PATRIC" id="fig|1423722.3.peg.1576"/>
<evidence type="ECO:0000313" key="4">
    <source>
        <dbReference type="EMBL" id="KRK37046.1"/>
    </source>
</evidence>
<dbReference type="PANTHER" id="PTHR43877">
    <property type="entry name" value="AMINOALKYLPHOSPHONATE N-ACETYLTRANSFERASE-RELATED-RELATED"/>
    <property type="match status" value="1"/>
</dbReference>
<gene>
    <name evidence="4" type="ORF">FC62_GL001550</name>
</gene>
<sequence>MIIRPVKPEDVRAITKLNYDELHYDYTVEHTAQMLEEVLARPWLKINVAEVDGQFAGYIQLAEYISLINEKLVNVMELAVVHEFQGQGVGSQLVKTAEEWSHELGFAGVRLNSGAERTSAHEFYEHNGFTKVKYQAKFEKKF</sequence>
<keyword evidence="5" id="KW-1185">Reference proteome</keyword>
<proteinExistence type="predicted"/>
<dbReference type="PANTHER" id="PTHR43877:SF2">
    <property type="entry name" value="AMINOALKYLPHOSPHONATE N-ACETYLTRANSFERASE-RELATED"/>
    <property type="match status" value="1"/>
</dbReference>
<evidence type="ECO:0000313" key="5">
    <source>
        <dbReference type="Proteomes" id="UP000050909"/>
    </source>
</evidence>
<dbReference type="AlphaFoldDB" id="A0A0R1GSK8"/>
<evidence type="ECO:0000259" key="3">
    <source>
        <dbReference type="PROSITE" id="PS51186"/>
    </source>
</evidence>
<dbReference type="RefSeq" id="WP_056947141.1">
    <property type="nucleotide sequence ID" value="NZ_AZCV01000008.1"/>
</dbReference>
<dbReference type="Gene3D" id="3.40.630.30">
    <property type="match status" value="1"/>
</dbReference>
<keyword evidence="1" id="KW-0808">Transferase</keyword>
<comment type="caution">
    <text evidence="4">The sequence shown here is derived from an EMBL/GenBank/DDBJ whole genome shotgun (WGS) entry which is preliminary data.</text>
</comment>
<evidence type="ECO:0000256" key="1">
    <source>
        <dbReference type="ARBA" id="ARBA00022679"/>
    </source>
</evidence>
<protein>
    <recommendedName>
        <fullName evidence="3">N-acetyltransferase domain-containing protein</fullName>
    </recommendedName>
</protein>
<dbReference type="InterPro" id="IPR016181">
    <property type="entry name" value="Acyl_CoA_acyltransferase"/>
</dbReference>
<evidence type="ECO:0000256" key="2">
    <source>
        <dbReference type="ARBA" id="ARBA00023315"/>
    </source>
</evidence>
<dbReference type="Proteomes" id="UP000050909">
    <property type="component" value="Unassembled WGS sequence"/>
</dbReference>
<dbReference type="CDD" id="cd04301">
    <property type="entry name" value="NAT_SF"/>
    <property type="match status" value="1"/>
</dbReference>
<organism evidence="4 5">
    <name type="scientific">Amylolactobacillus amylotrophicus DSM 20534</name>
    <dbReference type="NCBI Taxonomy" id="1423722"/>
    <lineage>
        <taxon>Bacteria</taxon>
        <taxon>Bacillati</taxon>
        <taxon>Bacillota</taxon>
        <taxon>Bacilli</taxon>
        <taxon>Lactobacillales</taxon>
        <taxon>Lactobacillaceae</taxon>
        <taxon>Amylolactobacillus</taxon>
    </lineage>
</organism>
<dbReference type="InterPro" id="IPR050832">
    <property type="entry name" value="Bact_Acetyltransf"/>
</dbReference>
<dbReference type="Pfam" id="PF00583">
    <property type="entry name" value="Acetyltransf_1"/>
    <property type="match status" value="1"/>
</dbReference>
<dbReference type="PROSITE" id="PS51186">
    <property type="entry name" value="GNAT"/>
    <property type="match status" value="1"/>
</dbReference>
<accession>A0A0R1GSK8</accession>
<name>A0A0R1GSK8_9LACO</name>
<dbReference type="InterPro" id="IPR000182">
    <property type="entry name" value="GNAT_dom"/>
</dbReference>
<keyword evidence="2" id="KW-0012">Acyltransferase</keyword>
<reference evidence="4 5" key="1">
    <citation type="journal article" date="2015" name="Genome Announc.">
        <title>Expanding the biotechnology potential of lactobacilli through comparative genomics of 213 strains and associated genera.</title>
        <authorList>
            <person name="Sun Z."/>
            <person name="Harris H.M."/>
            <person name="McCann A."/>
            <person name="Guo C."/>
            <person name="Argimon S."/>
            <person name="Zhang W."/>
            <person name="Yang X."/>
            <person name="Jeffery I.B."/>
            <person name="Cooney J.C."/>
            <person name="Kagawa T.F."/>
            <person name="Liu W."/>
            <person name="Song Y."/>
            <person name="Salvetti E."/>
            <person name="Wrobel A."/>
            <person name="Rasinkangas P."/>
            <person name="Parkhill J."/>
            <person name="Rea M.C."/>
            <person name="O'Sullivan O."/>
            <person name="Ritari J."/>
            <person name="Douillard F.P."/>
            <person name="Paul Ross R."/>
            <person name="Yang R."/>
            <person name="Briner A.E."/>
            <person name="Felis G.E."/>
            <person name="de Vos W.M."/>
            <person name="Barrangou R."/>
            <person name="Klaenhammer T.R."/>
            <person name="Caufield P.W."/>
            <person name="Cui Y."/>
            <person name="Zhang H."/>
            <person name="O'Toole P.W."/>
        </authorList>
    </citation>
    <scope>NUCLEOTIDE SEQUENCE [LARGE SCALE GENOMIC DNA]</scope>
    <source>
        <strain evidence="4 5">DSM 20534</strain>
    </source>
</reference>
<dbReference type="SUPFAM" id="SSF55729">
    <property type="entry name" value="Acyl-CoA N-acyltransferases (Nat)"/>
    <property type="match status" value="1"/>
</dbReference>
<dbReference type="EMBL" id="AZCV01000008">
    <property type="protein sequence ID" value="KRK37046.1"/>
    <property type="molecule type" value="Genomic_DNA"/>
</dbReference>